<dbReference type="Proteomes" id="UP001501588">
    <property type="component" value="Unassembled WGS sequence"/>
</dbReference>
<evidence type="ECO:0000259" key="2">
    <source>
        <dbReference type="Pfam" id="PF13439"/>
    </source>
</evidence>
<keyword evidence="4" id="KW-1185">Reference proteome</keyword>
<dbReference type="PANTHER" id="PTHR12526">
    <property type="entry name" value="GLYCOSYLTRANSFERASE"/>
    <property type="match status" value="1"/>
</dbReference>
<dbReference type="Pfam" id="PF13692">
    <property type="entry name" value="Glyco_trans_1_4"/>
    <property type="match status" value="1"/>
</dbReference>
<proteinExistence type="predicted"/>
<accession>A0ABP3RD37</accession>
<dbReference type="RefSeq" id="WP_343897944.1">
    <property type="nucleotide sequence ID" value="NZ_BAAAFZ010000095.1"/>
</dbReference>
<dbReference type="Gene3D" id="3.40.50.2000">
    <property type="entry name" value="Glycogen Phosphorylase B"/>
    <property type="match status" value="2"/>
</dbReference>
<name>A0ABP3RD37_9PROT</name>
<evidence type="ECO:0000313" key="4">
    <source>
        <dbReference type="Proteomes" id="UP001501588"/>
    </source>
</evidence>
<dbReference type="EMBL" id="BAAAFZ010000095">
    <property type="protein sequence ID" value="GAA0604527.1"/>
    <property type="molecule type" value="Genomic_DNA"/>
</dbReference>
<dbReference type="InterPro" id="IPR028098">
    <property type="entry name" value="Glyco_trans_4-like_N"/>
</dbReference>
<evidence type="ECO:0000256" key="1">
    <source>
        <dbReference type="SAM" id="MobiDB-lite"/>
    </source>
</evidence>
<evidence type="ECO:0000313" key="3">
    <source>
        <dbReference type="EMBL" id="GAA0604527.1"/>
    </source>
</evidence>
<dbReference type="SUPFAM" id="SSF53756">
    <property type="entry name" value="UDP-Glycosyltransferase/glycogen phosphorylase"/>
    <property type="match status" value="1"/>
</dbReference>
<gene>
    <name evidence="3" type="ORF">GCM10009416_47650</name>
</gene>
<sequence>MRILFVLHNHPALQPGGTEAFALGLFRALRDRHGAEGLFLAGTTGALRERKPGTLLQAAGAAPDEMLVSLDNFDRFFLVQHDVHGLASLAPLVAKLRPDVIHLHHPLLFGLDAIDMLRGAAPDAAFVATLHDYFAICPREGQLLTAEGRLCAGPSPDGCRRCFPDRPALDFSLRALAVRDAFRAVDRLVAPSRFLRDRFVAAGWDAERFAVLPNAVPAAVPAPPRPLPPGGRRDRFAVFGNINRFKGTLVALGASARLSREGVAHSLALHGGTAWQSDAFLAEFTAALAAAPDALHRGAYGAPDAAARMADADWVVVPSVWWENAPLVILEAFRHGRPVICGGVGGMAEMVRDGVDGLHAPVGDPAGLAAAMRRAAEEPGLWDRLSAGVRPPPDMDDAARAHLGLYADALRRKGGRAPQRNPKNRRQPLGNRARPVAAPPG</sequence>
<dbReference type="PANTHER" id="PTHR12526:SF636">
    <property type="entry name" value="BLL3647 PROTEIN"/>
    <property type="match status" value="1"/>
</dbReference>
<dbReference type="Pfam" id="PF13439">
    <property type="entry name" value="Glyco_transf_4"/>
    <property type="match status" value="1"/>
</dbReference>
<organism evidence="3 4">
    <name type="scientific">Craurococcus roseus</name>
    <dbReference type="NCBI Taxonomy" id="77585"/>
    <lineage>
        <taxon>Bacteria</taxon>
        <taxon>Pseudomonadati</taxon>
        <taxon>Pseudomonadota</taxon>
        <taxon>Alphaproteobacteria</taxon>
        <taxon>Acetobacterales</taxon>
        <taxon>Acetobacteraceae</taxon>
        <taxon>Craurococcus</taxon>
    </lineage>
</organism>
<comment type="caution">
    <text evidence="3">The sequence shown here is derived from an EMBL/GenBank/DDBJ whole genome shotgun (WGS) entry which is preliminary data.</text>
</comment>
<feature type="region of interest" description="Disordered" evidence="1">
    <location>
        <begin position="410"/>
        <end position="441"/>
    </location>
</feature>
<feature type="domain" description="Glycosyltransferase subfamily 4-like N-terminal" evidence="2">
    <location>
        <begin position="16"/>
        <end position="217"/>
    </location>
</feature>
<reference evidence="4" key="1">
    <citation type="journal article" date="2019" name="Int. J. Syst. Evol. Microbiol.">
        <title>The Global Catalogue of Microorganisms (GCM) 10K type strain sequencing project: providing services to taxonomists for standard genome sequencing and annotation.</title>
        <authorList>
            <consortium name="The Broad Institute Genomics Platform"/>
            <consortium name="The Broad Institute Genome Sequencing Center for Infectious Disease"/>
            <person name="Wu L."/>
            <person name="Ma J."/>
        </authorList>
    </citation>
    <scope>NUCLEOTIDE SEQUENCE [LARGE SCALE GENOMIC DNA]</scope>
    <source>
        <strain evidence="4">JCM 9933</strain>
    </source>
</reference>
<protein>
    <submittedName>
        <fullName evidence="3">Glycosyltransferase family 4 protein</fullName>
    </submittedName>
</protein>